<sequence length="1077" mass="117763">MTEQISEFLLALDLSQHVPAFVENDVEMDLLQSLSDADLRDLGVDKLGHRKRILAAAAALGTTEGPADGTSARAQRRLLTLMFADLVGSTALSTRLSLEAYRETIRDFQDAVSEEVESYGGFVAKFLGDGVLAYFGYPQSHEDDAERAIQAGLALVKQIGKLTVPNGAGRLEVRVGIETGLVVVGEIVGRGAAQEHSALGSTPNLAARLQTVADPGSVVVGPACRRLSDGAAEFETLGPHVFKGFDDPVPVWRVVRFSGSYDRLERRRGDLTPLIGREHEIGALEAALSRTRLGTLGTTHVIGEPGIGKSRLLREFITRQGDAFTLLIGQCSPHARTTAFHLFIDLLRRFRDTVGAEGGSLEDRLVEAGLDRDRHIPYLRRLVELQASIPGVDPDLIGSRTREALSEFIMMQGRLKPTVLYLNDLHWIDERSSNVLDALVRDPDRRGVLIVAAFRPEFSAPWADAPGVEELVLEPLSTSEAVQLFRDHLTDQDRLADMMPYIERAGGNPLFLEEIARHFTYEPSEEPLLDSSGIPETLAGMLMQRVDRLSPEARRLVERASVIGREFDTRLLGDGAARHMAELEQSGIVQALPEQQDRFKFHHALVQQVIYESLLSEDRRSLHGDVARCLEDLHAGQEIEVAEFLAQQSEAAGNAIATARYALMAGKRALDLFALRDAQGWFQKCIDLTGPAGEVDDVLLLARAVVNQTQILCWNGDFPAMTELARSHLARVQTLGEIEEVSRLLTWIGEGYMHATRYADAQQAFDRAQTIGEALGDESSVGYAKGLRLWLDSIVGEGEAFDALPLRSKSVEVLGRHLGDRYLFTLSHYARWAHATQVGQVCVAAEEASRLQAMGSRDNYPPAECWGACLLALSQAEAGNLRDALAAAEHGVASAASGFDRLMADLALGMVLVAADDPSSGLARLSNAPWRTERIGAFYFAYAGDAAYGRGLVRGGQLEEGTAWLREGMRWFDTLGNRRGKCLSMLGLLEAAAKTGDATQARLWFELTTNEAARAAMRGVQAEAHLIVADVYEQIGDFDVAMAENAAGKVLVQPLGWLALEQRLNAQARRLATKMRF</sequence>
<dbReference type="SUPFAM" id="SSF55073">
    <property type="entry name" value="Nucleotide cyclase"/>
    <property type="match status" value="1"/>
</dbReference>
<dbReference type="Gene3D" id="3.30.70.1230">
    <property type="entry name" value="Nucleotide cyclase"/>
    <property type="match status" value="1"/>
</dbReference>
<dbReference type="GO" id="GO:0035556">
    <property type="term" value="P:intracellular signal transduction"/>
    <property type="evidence" value="ECO:0007669"/>
    <property type="project" value="InterPro"/>
</dbReference>
<dbReference type="PANTHER" id="PTHR16305">
    <property type="entry name" value="TESTICULAR SOLUBLE ADENYLYL CYCLASE"/>
    <property type="match status" value="1"/>
</dbReference>
<comment type="caution">
    <text evidence="5">The sequence shown here is derived from an EMBL/GenBank/DDBJ whole genome shotgun (WGS) entry which is preliminary data.</text>
</comment>
<keyword evidence="2" id="KW-0067">ATP-binding</keyword>
<dbReference type="SMART" id="SM00044">
    <property type="entry name" value="CYCc"/>
    <property type="match status" value="1"/>
</dbReference>
<evidence type="ECO:0000259" key="3">
    <source>
        <dbReference type="PROSITE" id="PS50105"/>
    </source>
</evidence>
<dbReference type="InterPro" id="IPR027417">
    <property type="entry name" value="P-loop_NTPase"/>
</dbReference>
<evidence type="ECO:0000313" key="5">
    <source>
        <dbReference type="EMBL" id="NEK24937.1"/>
    </source>
</evidence>
<dbReference type="SUPFAM" id="SSF47769">
    <property type="entry name" value="SAM/Pointed domain"/>
    <property type="match status" value="1"/>
</dbReference>
<dbReference type="GO" id="GO:0009190">
    <property type="term" value="P:cyclic nucleotide biosynthetic process"/>
    <property type="evidence" value="ECO:0007669"/>
    <property type="project" value="InterPro"/>
</dbReference>
<proteinExistence type="predicted"/>
<protein>
    <submittedName>
        <fullName evidence="5">AAA family ATPase</fullName>
    </submittedName>
</protein>
<dbReference type="Pfam" id="PF00536">
    <property type="entry name" value="SAM_1"/>
    <property type="match status" value="1"/>
</dbReference>
<feature type="domain" description="Guanylate cyclase" evidence="4">
    <location>
        <begin position="80"/>
        <end position="210"/>
    </location>
</feature>
<dbReference type="InterPro" id="IPR001660">
    <property type="entry name" value="SAM"/>
</dbReference>
<dbReference type="PANTHER" id="PTHR16305:SF28">
    <property type="entry name" value="GUANYLATE CYCLASE DOMAIN-CONTAINING PROTEIN"/>
    <property type="match status" value="1"/>
</dbReference>
<dbReference type="GO" id="GO:0005524">
    <property type="term" value="F:ATP binding"/>
    <property type="evidence" value="ECO:0007669"/>
    <property type="project" value="UniProtKB-KW"/>
</dbReference>
<evidence type="ECO:0000256" key="1">
    <source>
        <dbReference type="ARBA" id="ARBA00022741"/>
    </source>
</evidence>
<dbReference type="SUPFAM" id="SSF52540">
    <property type="entry name" value="P-loop containing nucleoside triphosphate hydrolases"/>
    <property type="match status" value="1"/>
</dbReference>
<accession>A0A6P0CG86</accession>
<reference evidence="5 6" key="1">
    <citation type="submission" date="2020-01" db="EMBL/GenBank/DDBJ databases">
        <title>Sulfitobacter sediminilitoris sp. nov., isolated from a tidal flat.</title>
        <authorList>
            <person name="Park S."/>
            <person name="Yoon J.-H."/>
        </authorList>
    </citation>
    <scope>NUCLEOTIDE SEQUENCE [LARGE SCALE GENOMIC DNA]</scope>
    <source>
        <strain evidence="5 6">JBTF-M27</strain>
    </source>
</reference>
<evidence type="ECO:0000256" key="2">
    <source>
        <dbReference type="ARBA" id="ARBA00022840"/>
    </source>
</evidence>
<dbReference type="GO" id="GO:0005737">
    <property type="term" value="C:cytoplasm"/>
    <property type="evidence" value="ECO:0007669"/>
    <property type="project" value="TreeGrafter"/>
</dbReference>
<dbReference type="Gene3D" id="3.40.50.300">
    <property type="entry name" value="P-loop containing nucleotide triphosphate hydrolases"/>
    <property type="match status" value="1"/>
</dbReference>
<gene>
    <name evidence="5" type="ORF">GV827_21435</name>
</gene>
<feature type="domain" description="SAM" evidence="3">
    <location>
        <begin position="1"/>
        <end position="63"/>
    </location>
</feature>
<dbReference type="SMART" id="SM00454">
    <property type="entry name" value="SAM"/>
    <property type="match status" value="1"/>
</dbReference>
<evidence type="ECO:0000313" key="6">
    <source>
        <dbReference type="Proteomes" id="UP000468591"/>
    </source>
</evidence>
<dbReference type="Proteomes" id="UP000468591">
    <property type="component" value="Unassembled WGS sequence"/>
</dbReference>
<dbReference type="EMBL" id="JAABNT010000028">
    <property type="protein sequence ID" value="NEK24937.1"/>
    <property type="molecule type" value="Genomic_DNA"/>
</dbReference>
<dbReference type="InterPro" id="IPR041664">
    <property type="entry name" value="AAA_16"/>
</dbReference>
<evidence type="ECO:0000259" key="4">
    <source>
        <dbReference type="PROSITE" id="PS50125"/>
    </source>
</evidence>
<organism evidence="5 6">
    <name type="scientific">Sulfitobacter sediminilitoris</name>
    <dbReference type="NCBI Taxonomy" id="2698830"/>
    <lineage>
        <taxon>Bacteria</taxon>
        <taxon>Pseudomonadati</taxon>
        <taxon>Pseudomonadota</taxon>
        <taxon>Alphaproteobacteria</taxon>
        <taxon>Rhodobacterales</taxon>
        <taxon>Roseobacteraceae</taxon>
        <taxon>Sulfitobacter</taxon>
    </lineage>
</organism>
<dbReference type="PROSITE" id="PS50105">
    <property type="entry name" value="SAM_DOMAIN"/>
    <property type="match status" value="1"/>
</dbReference>
<dbReference type="PROSITE" id="PS50125">
    <property type="entry name" value="GUANYLATE_CYCLASE_2"/>
    <property type="match status" value="1"/>
</dbReference>
<dbReference type="InterPro" id="IPR029787">
    <property type="entry name" value="Nucleotide_cyclase"/>
</dbReference>
<keyword evidence="6" id="KW-1185">Reference proteome</keyword>
<dbReference type="Pfam" id="PF13191">
    <property type="entry name" value="AAA_16"/>
    <property type="match status" value="1"/>
</dbReference>
<keyword evidence="1" id="KW-0547">Nucleotide-binding</keyword>
<dbReference type="CDD" id="cd09487">
    <property type="entry name" value="SAM_superfamily"/>
    <property type="match status" value="1"/>
</dbReference>
<dbReference type="InterPro" id="IPR001054">
    <property type="entry name" value="A/G_cyclase"/>
</dbReference>
<dbReference type="Gene3D" id="1.10.150.50">
    <property type="entry name" value="Transcription Factor, Ets-1"/>
    <property type="match status" value="1"/>
</dbReference>
<dbReference type="AlphaFoldDB" id="A0A6P0CG86"/>
<dbReference type="GO" id="GO:0004016">
    <property type="term" value="F:adenylate cyclase activity"/>
    <property type="evidence" value="ECO:0007669"/>
    <property type="project" value="TreeGrafter"/>
</dbReference>
<dbReference type="Pfam" id="PF00211">
    <property type="entry name" value="Guanylate_cyc"/>
    <property type="match status" value="1"/>
</dbReference>
<dbReference type="InterPro" id="IPR013761">
    <property type="entry name" value="SAM/pointed_sf"/>
</dbReference>
<name>A0A6P0CG86_9RHOB</name>
<dbReference type="RefSeq" id="WP_164356056.1">
    <property type="nucleotide sequence ID" value="NZ_JAABNT010000028.1"/>
</dbReference>
<dbReference type="CDD" id="cd07302">
    <property type="entry name" value="CHD"/>
    <property type="match status" value="1"/>
</dbReference>